<evidence type="ECO:0000256" key="1">
    <source>
        <dbReference type="ARBA" id="ARBA00022490"/>
    </source>
</evidence>
<dbReference type="InterPro" id="IPR041471">
    <property type="entry name" value="UvrB_inter"/>
</dbReference>
<accession>A0ABT2QSV3</accession>
<dbReference type="InterPro" id="IPR047112">
    <property type="entry name" value="RecG/Mfd"/>
</dbReference>
<name>A0ABT2QSV3_9STAP</name>
<comment type="similarity">
    <text evidence="9">In the N-terminal section; belongs to the UvrB family.</text>
</comment>
<keyword evidence="13" id="KW-1185">Reference proteome</keyword>
<dbReference type="SUPFAM" id="SSF143517">
    <property type="entry name" value="TRCF domain-like"/>
    <property type="match status" value="1"/>
</dbReference>
<dbReference type="Pfam" id="PF03461">
    <property type="entry name" value="TRCF"/>
    <property type="match status" value="1"/>
</dbReference>
<dbReference type="SMART" id="SM01058">
    <property type="entry name" value="CarD_TRCF"/>
    <property type="match status" value="1"/>
</dbReference>
<dbReference type="InterPro" id="IPR005118">
    <property type="entry name" value="TRCF_C"/>
</dbReference>
<dbReference type="InterPro" id="IPR011545">
    <property type="entry name" value="DEAD/DEAH_box_helicase_dom"/>
</dbReference>
<dbReference type="EC" id="3.6.4.-" evidence="9"/>
<dbReference type="Pfam" id="PF02559">
    <property type="entry name" value="CarD_TRCF_RID"/>
    <property type="match status" value="1"/>
</dbReference>
<dbReference type="InterPro" id="IPR014001">
    <property type="entry name" value="Helicase_ATP-bd"/>
</dbReference>
<evidence type="ECO:0000256" key="7">
    <source>
        <dbReference type="ARBA" id="ARBA00023125"/>
    </source>
</evidence>
<evidence type="ECO:0000256" key="9">
    <source>
        <dbReference type="HAMAP-Rule" id="MF_00969"/>
    </source>
</evidence>
<dbReference type="InterPro" id="IPR004576">
    <property type="entry name" value="Mfd"/>
</dbReference>
<evidence type="ECO:0000256" key="8">
    <source>
        <dbReference type="ARBA" id="ARBA00023204"/>
    </source>
</evidence>
<keyword evidence="2 9" id="KW-0547">Nucleotide-binding</keyword>
<keyword evidence="6 9" id="KW-0067">ATP-binding</keyword>
<dbReference type="Gene3D" id="3.40.50.11180">
    <property type="match status" value="1"/>
</dbReference>
<dbReference type="InterPro" id="IPR037235">
    <property type="entry name" value="TRCF-like_C_D7"/>
</dbReference>
<comment type="caution">
    <text evidence="12">The sequence shown here is derived from an EMBL/GenBank/DDBJ whole genome shotgun (WGS) entry which is preliminary data.</text>
</comment>
<dbReference type="InterPro" id="IPR003711">
    <property type="entry name" value="CarD-like/TRCF_RID"/>
</dbReference>
<dbReference type="PROSITE" id="PS51194">
    <property type="entry name" value="HELICASE_CTER"/>
    <property type="match status" value="1"/>
</dbReference>
<evidence type="ECO:0000259" key="10">
    <source>
        <dbReference type="PROSITE" id="PS51192"/>
    </source>
</evidence>
<keyword evidence="1 9" id="KW-0963">Cytoplasm</keyword>
<dbReference type="InterPro" id="IPR036101">
    <property type="entry name" value="CarD-like/TRCF_RID_sf"/>
</dbReference>
<dbReference type="Gene3D" id="2.40.10.170">
    <property type="match status" value="1"/>
</dbReference>
<dbReference type="Gene3D" id="3.30.2060.10">
    <property type="entry name" value="Penicillin-binding protein 1b domain"/>
    <property type="match status" value="1"/>
</dbReference>
<dbReference type="Proteomes" id="UP001209553">
    <property type="component" value="Unassembled WGS sequence"/>
</dbReference>
<feature type="domain" description="Helicase ATP-binding" evidence="10">
    <location>
        <begin position="635"/>
        <end position="796"/>
    </location>
</feature>
<dbReference type="InterPro" id="IPR048635">
    <property type="entry name" value="MFD_D3"/>
</dbReference>
<dbReference type="Pfam" id="PF00271">
    <property type="entry name" value="Helicase_C"/>
    <property type="match status" value="1"/>
</dbReference>
<comment type="similarity">
    <text evidence="9">In the C-terminal section; belongs to the helicase family. RecG subfamily.</text>
</comment>
<dbReference type="Gene3D" id="3.40.50.11140">
    <property type="match status" value="1"/>
</dbReference>
<evidence type="ECO:0000256" key="6">
    <source>
        <dbReference type="ARBA" id="ARBA00022840"/>
    </source>
</evidence>
<dbReference type="InterPro" id="IPR027417">
    <property type="entry name" value="P-loop_NTPase"/>
</dbReference>
<dbReference type="PANTHER" id="PTHR47964">
    <property type="entry name" value="ATP-DEPENDENT DNA HELICASE HOMOLOG RECG, CHLOROPLASTIC"/>
    <property type="match status" value="1"/>
</dbReference>
<evidence type="ECO:0000256" key="5">
    <source>
        <dbReference type="ARBA" id="ARBA00022806"/>
    </source>
</evidence>
<dbReference type="PROSITE" id="PS51192">
    <property type="entry name" value="HELICASE_ATP_BIND_1"/>
    <property type="match status" value="1"/>
</dbReference>
<evidence type="ECO:0000259" key="11">
    <source>
        <dbReference type="PROSITE" id="PS51194"/>
    </source>
</evidence>
<sequence>MKSLITNYIQKDKRYQELDDVFGKSNVLVSGLSASAKAAIIALKFLNSHEQMVVVTSNLYQAERLEQDLLQFVESTELYKYPMQDIMTEEFSTQSPEFMSERVRTLTALAQERRGLFIVPLNGLKKWLTPVELWKGHQIELSVGEDIDVDDFLNKLVNMGYRRESVVSHIGEFSLRGGIIDIYPLIGNPVRIELFDTEVDSIRDFDVETQRSNENLETVHITTASDYIITPDVLKHMKANAKAAYERTRPKIDKSVRNDLKETLESFELFESDFFDHQVLRRLVSFMYDNPATLMDYVKNNAIITVDEFNRVKETEETLTLETDDFMSGLIESGKGFIGQKFLYDDNFEYLLDGYPITYFTLFTSSMTAKIEHLIKFSCKPVQQFYGQYDIMRSEFQRYVQNDYTVIVLVETESKKERLQSMLNEMHIPTFVDSVGNEIEGGQAVITQGSLSEGFELPYMQLTIVTERELFKTPQRKKRKRTKTISNAEKIKSYQDLKVGDYIVHVHHGVGRYLGVETLEVNGIHKDYIKLQYKGTDQLFVPVDQMDQVQKYVASEDKSPRLNKLGGSEWKKTKAKVQQSVEDIADELIELYKEREMAEGHQFGEDTPEQHDFELDFPFELTPDQAKSIEEIKGDMEKTKPMDRLLCGDVGYGKTEVAVRAAFKAVMEGKQVAFLVPTTILAQQHYETLIERMQDFPVEIQLMSRFRTSKEIKETKDGLKSGYVDIVVGTHKLLGKSIEYKDLGLLVVDEEQRFGVRHKEKIKQLKTNVDVLTLTATPIPRTLHMSMLGVRDLSVIETPPENRFPVQTYVVEQNSNFIKEALERELSRDGQVFYLYNQVQSIYEKREQLQMLLPDANIGVAHGQMTERDLEETMLGFINHEFDILVTTTIIETGVDVPNANTLIIENADRFGLSQLYQLRGRVGRSSRIGYAYFLHPMNKVLTETAEDRLQAIKEFTELGSGFKIAMRDLNIRGAGNLLGKQQSGFIDSVGFDLYSQMLEEAVNEKRGIKEDKAEAPEVEIDLNVDAYLPAEYIPNEQAKIEIYKRLRQLDSHEQLMDVKDELIDRFNEYPQEVSRLLDIMEIKIYALQAGITSIKDQGKAVEILLSEKGTSEVNGEQLFKDTQPLGRAMKLGVKEGQLKVSLTKSATMLDNLKFLVKSVEESMVHADEE</sequence>
<dbReference type="Pfam" id="PF21132">
    <property type="entry name" value="MFD_D3"/>
    <property type="match status" value="1"/>
</dbReference>
<dbReference type="Pfam" id="PF00270">
    <property type="entry name" value="DEAD"/>
    <property type="match status" value="1"/>
</dbReference>
<feature type="domain" description="Helicase C-terminal" evidence="11">
    <location>
        <begin position="810"/>
        <end position="971"/>
    </location>
</feature>
<dbReference type="EMBL" id="JAOPKZ010000019">
    <property type="protein sequence ID" value="MCU5747032.1"/>
    <property type="molecule type" value="Genomic_DNA"/>
</dbReference>
<dbReference type="SMART" id="SM00487">
    <property type="entry name" value="DEXDc"/>
    <property type="match status" value="1"/>
</dbReference>
<dbReference type="Pfam" id="PF17757">
    <property type="entry name" value="UvrB_inter"/>
    <property type="match status" value="1"/>
</dbReference>
<reference evidence="12 13" key="1">
    <citation type="journal article" date="2023" name="Int. J. Syst. Evol. Microbiol.">
        <title>Streptococcus sciuri sp. nov., Staphylococcus marylandisciuri sp. nov. and Staphylococcus americanisciuri sp. nov., isolated from faeces of eastern grey squirrel (Sciurus carolinensis).</title>
        <authorList>
            <person name="Volokhov D.V."/>
            <person name="Zagorodnyaya T.A."/>
            <person name="Furtak V.A."/>
            <person name="Nattanmai G."/>
            <person name="Randall L."/>
            <person name="Jose S."/>
            <person name="Gao Y."/>
            <person name="Eisenberg T."/>
            <person name="Delmonte P."/>
            <person name="Blom J."/>
            <person name="Mitchell K.K."/>
        </authorList>
    </citation>
    <scope>NUCLEOTIDE SEQUENCE [LARGE SCALE GENOMIC DNA]</scope>
    <source>
        <strain evidence="12 13">SQ8-PEA</strain>
    </source>
</reference>
<evidence type="ECO:0000256" key="2">
    <source>
        <dbReference type="ARBA" id="ARBA00022741"/>
    </source>
</evidence>
<keyword evidence="5" id="KW-0347">Helicase</keyword>
<comment type="subcellular location">
    <subcellularLocation>
        <location evidence="9">Cytoplasm</location>
    </subcellularLocation>
</comment>
<dbReference type="NCBIfam" id="TIGR00580">
    <property type="entry name" value="mfd"/>
    <property type="match status" value="1"/>
</dbReference>
<dbReference type="CDD" id="cd17991">
    <property type="entry name" value="DEXHc_TRCF"/>
    <property type="match status" value="1"/>
</dbReference>
<dbReference type="InterPro" id="IPR001650">
    <property type="entry name" value="Helicase_C-like"/>
</dbReference>
<evidence type="ECO:0000313" key="12">
    <source>
        <dbReference type="EMBL" id="MCU5747032.1"/>
    </source>
</evidence>
<dbReference type="PANTHER" id="PTHR47964:SF1">
    <property type="entry name" value="ATP-DEPENDENT DNA HELICASE HOMOLOG RECG, CHLOROPLASTIC"/>
    <property type="match status" value="1"/>
</dbReference>
<comment type="function">
    <text evidence="9">Couples transcription and DNA repair by recognizing RNA polymerase (RNAP) stalled at DNA lesions. Mediates ATP-dependent release of RNAP and its truncated transcript from the DNA, and recruitment of nucleotide excision repair machinery to the damaged site.</text>
</comment>
<dbReference type="SUPFAM" id="SSF52540">
    <property type="entry name" value="P-loop containing nucleoside triphosphate hydrolases"/>
    <property type="match status" value="4"/>
</dbReference>
<keyword evidence="8 9" id="KW-0234">DNA repair</keyword>
<evidence type="ECO:0000256" key="3">
    <source>
        <dbReference type="ARBA" id="ARBA00022763"/>
    </source>
</evidence>
<proteinExistence type="inferred from homology"/>
<keyword evidence="7 9" id="KW-0238">DNA-binding</keyword>
<dbReference type="SMART" id="SM00490">
    <property type="entry name" value="HELICc"/>
    <property type="match status" value="1"/>
</dbReference>
<dbReference type="SUPFAM" id="SSF141259">
    <property type="entry name" value="CarD-like"/>
    <property type="match status" value="1"/>
</dbReference>
<dbReference type="Gene3D" id="3.90.1150.50">
    <property type="entry name" value="Transcription-repair-coupling factor, D7 domain"/>
    <property type="match status" value="1"/>
</dbReference>
<keyword evidence="3 9" id="KW-0227">DNA damage</keyword>
<evidence type="ECO:0000256" key="4">
    <source>
        <dbReference type="ARBA" id="ARBA00022801"/>
    </source>
</evidence>
<organism evidence="12 13">
    <name type="scientific">Staphylococcus marylandisciuri</name>
    <dbReference type="NCBI Taxonomy" id="2981529"/>
    <lineage>
        <taxon>Bacteria</taxon>
        <taxon>Bacillati</taxon>
        <taxon>Bacillota</taxon>
        <taxon>Bacilli</taxon>
        <taxon>Bacillales</taxon>
        <taxon>Staphylococcaceae</taxon>
        <taxon>Staphylococcus</taxon>
    </lineage>
</organism>
<gene>
    <name evidence="9 12" type="primary">mfd</name>
    <name evidence="12" type="ORF">N9R04_10200</name>
</gene>
<dbReference type="Gene3D" id="3.40.50.300">
    <property type="entry name" value="P-loop containing nucleotide triphosphate hydrolases"/>
    <property type="match status" value="2"/>
</dbReference>
<keyword evidence="4 9" id="KW-0378">Hydrolase</keyword>
<dbReference type="HAMAP" id="MF_00969">
    <property type="entry name" value="TRCF"/>
    <property type="match status" value="1"/>
</dbReference>
<protein>
    <recommendedName>
        <fullName evidence="9">Transcription-repair-coupling factor</fullName>
        <shortName evidence="9">TRCF</shortName>
        <ecNumber evidence="9">3.6.4.-</ecNumber>
    </recommendedName>
</protein>
<dbReference type="SMART" id="SM00982">
    <property type="entry name" value="TRCF"/>
    <property type="match status" value="1"/>
</dbReference>
<evidence type="ECO:0000313" key="13">
    <source>
        <dbReference type="Proteomes" id="UP001209553"/>
    </source>
</evidence>